<dbReference type="GO" id="GO:0005737">
    <property type="term" value="C:cytoplasm"/>
    <property type="evidence" value="ECO:0007669"/>
    <property type="project" value="UniProtKB-SubCell"/>
</dbReference>
<dbReference type="CDD" id="cd01992">
    <property type="entry name" value="TilS_N"/>
    <property type="match status" value="1"/>
</dbReference>
<organism evidence="8 9">
    <name type="scientific">Parvularcula dongshanensis</name>
    <dbReference type="NCBI Taxonomy" id="1173995"/>
    <lineage>
        <taxon>Bacteria</taxon>
        <taxon>Pseudomonadati</taxon>
        <taxon>Pseudomonadota</taxon>
        <taxon>Alphaproteobacteria</taxon>
        <taxon>Parvularculales</taxon>
        <taxon>Parvularculaceae</taxon>
        <taxon>Parvularcula</taxon>
    </lineage>
</organism>
<dbReference type="GO" id="GO:0032267">
    <property type="term" value="F:tRNA(Ile)-lysidine synthase activity"/>
    <property type="evidence" value="ECO:0007669"/>
    <property type="project" value="UniProtKB-EC"/>
</dbReference>
<evidence type="ECO:0000313" key="8">
    <source>
        <dbReference type="EMBL" id="MBB4659997.1"/>
    </source>
</evidence>
<dbReference type="InterPro" id="IPR012795">
    <property type="entry name" value="tRNA_Ile_lys_synt_N"/>
</dbReference>
<evidence type="ECO:0000256" key="6">
    <source>
        <dbReference type="HAMAP-Rule" id="MF_01161"/>
    </source>
</evidence>
<dbReference type="InterPro" id="IPR012094">
    <property type="entry name" value="tRNA_Ile_lys_synt"/>
</dbReference>
<dbReference type="RefSeq" id="WP_183819168.1">
    <property type="nucleotide sequence ID" value="NZ_JACHOB010000006.1"/>
</dbReference>
<sequence length="431" mass="46443">MTELEIDWDLIGDAPVAVAVSGGADSFALLHALTERGLPVVALTVDHGLREGSAGDAETVAEWCQARGVPHETLAWEGEKPTTGIQDAARRARYRLLCEACERLGLDRLAAAHTLDDQAETVFMRLRRGAGRGLAGMPPSRKIASGPGEPVTLLRPLLGERRAATRAYTEAHGLPVREDPTNFDERYERVRVRALLAALEEQELLTAEALGRTADAISCLKLPDTDDPLLHPLAWEPSEDGTACVDASEGGDPWTPNVVFAVGGGSSLYELRRRQETGGNALEIGGVLDAPSGNSFRGTLVYREPAALLGRADGTPGLAPVPAPPGSRHLYDRRFIVHVPADAPEELTLRPLGQLVPRDIATSTLARSRVSTLPCLSREDRITHLPATAQRAVRDALSGWKGAKECLPPDNATFEVRSLLAERFANEVIRY</sequence>
<feature type="domain" description="tRNA(Ile)-lysidine/2-thiocytidine synthase N-terminal" evidence="7">
    <location>
        <begin position="16"/>
        <end position="194"/>
    </location>
</feature>
<keyword evidence="9" id="KW-1185">Reference proteome</keyword>
<evidence type="ECO:0000256" key="5">
    <source>
        <dbReference type="ARBA" id="ARBA00048539"/>
    </source>
</evidence>
<evidence type="ECO:0000256" key="1">
    <source>
        <dbReference type="ARBA" id="ARBA00022598"/>
    </source>
</evidence>
<proteinExistence type="inferred from homology"/>
<dbReference type="InterPro" id="IPR014729">
    <property type="entry name" value="Rossmann-like_a/b/a_fold"/>
</dbReference>
<comment type="catalytic activity">
    <reaction evidence="5 6">
        <text>cytidine(34) in tRNA(Ile2) + L-lysine + ATP = lysidine(34) in tRNA(Ile2) + AMP + diphosphate + H(+)</text>
        <dbReference type="Rhea" id="RHEA:43744"/>
        <dbReference type="Rhea" id="RHEA-COMP:10625"/>
        <dbReference type="Rhea" id="RHEA-COMP:10670"/>
        <dbReference type="ChEBI" id="CHEBI:15378"/>
        <dbReference type="ChEBI" id="CHEBI:30616"/>
        <dbReference type="ChEBI" id="CHEBI:32551"/>
        <dbReference type="ChEBI" id="CHEBI:33019"/>
        <dbReference type="ChEBI" id="CHEBI:82748"/>
        <dbReference type="ChEBI" id="CHEBI:83665"/>
        <dbReference type="ChEBI" id="CHEBI:456215"/>
        <dbReference type="EC" id="6.3.4.19"/>
    </reaction>
</comment>
<dbReference type="InterPro" id="IPR011063">
    <property type="entry name" value="TilS/TtcA_N"/>
</dbReference>
<dbReference type="HAMAP" id="MF_01161">
    <property type="entry name" value="tRNA_Ile_lys_synt"/>
    <property type="match status" value="1"/>
</dbReference>
<evidence type="ECO:0000256" key="4">
    <source>
        <dbReference type="ARBA" id="ARBA00022840"/>
    </source>
</evidence>
<keyword evidence="4 6" id="KW-0067">ATP-binding</keyword>
<comment type="subcellular location">
    <subcellularLocation>
        <location evidence="6">Cytoplasm</location>
    </subcellularLocation>
</comment>
<dbReference type="Pfam" id="PF01171">
    <property type="entry name" value="ATP_bind_3"/>
    <property type="match status" value="1"/>
</dbReference>
<protein>
    <recommendedName>
        <fullName evidence="6">tRNA(Ile)-lysidine synthase</fullName>
        <ecNumber evidence="6">6.3.4.19</ecNumber>
    </recommendedName>
    <alternativeName>
        <fullName evidence="6">tRNA(Ile)-2-lysyl-cytidine synthase</fullName>
    </alternativeName>
    <alternativeName>
        <fullName evidence="6">tRNA(Ile)-lysidine synthetase</fullName>
    </alternativeName>
</protein>
<accession>A0A840I5D2</accession>
<keyword evidence="3 6" id="KW-0547">Nucleotide-binding</keyword>
<dbReference type="PANTHER" id="PTHR43033">
    <property type="entry name" value="TRNA(ILE)-LYSIDINE SYNTHASE-RELATED"/>
    <property type="match status" value="1"/>
</dbReference>
<comment type="similarity">
    <text evidence="6">Belongs to the tRNA(Ile)-lysidine synthase family.</text>
</comment>
<dbReference type="Gene3D" id="3.40.50.620">
    <property type="entry name" value="HUPs"/>
    <property type="match status" value="1"/>
</dbReference>
<comment type="function">
    <text evidence="6">Ligates lysine onto the cytidine present at position 34 of the AUA codon-specific tRNA(Ile) that contains the anticodon CAU, in an ATP-dependent manner. Cytidine is converted to lysidine, thus changing the amino acid specificity of the tRNA from methionine to isoleucine.</text>
</comment>
<dbReference type="AlphaFoldDB" id="A0A840I5D2"/>
<keyword evidence="6" id="KW-0963">Cytoplasm</keyword>
<comment type="domain">
    <text evidence="6">The N-terminal region contains the highly conserved SGGXDS motif, predicted to be a P-loop motif involved in ATP binding.</text>
</comment>
<evidence type="ECO:0000256" key="3">
    <source>
        <dbReference type="ARBA" id="ARBA00022741"/>
    </source>
</evidence>
<dbReference type="SUPFAM" id="SSF52402">
    <property type="entry name" value="Adenine nucleotide alpha hydrolases-like"/>
    <property type="match status" value="1"/>
</dbReference>
<evidence type="ECO:0000259" key="7">
    <source>
        <dbReference type="Pfam" id="PF01171"/>
    </source>
</evidence>
<gene>
    <name evidence="6" type="primary">tilS</name>
    <name evidence="8" type="ORF">GGQ59_002541</name>
</gene>
<dbReference type="PANTHER" id="PTHR43033:SF1">
    <property type="entry name" value="TRNA(ILE)-LYSIDINE SYNTHASE-RELATED"/>
    <property type="match status" value="1"/>
</dbReference>
<dbReference type="Proteomes" id="UP000563524">
    <property type="component" value="Unassembled WGS sequence"/>
</dbReference>
<keyword evidence="2 6" id="KW-0819">tRNA processing</keyword>
<comment type="caution">
    <text evidence="8">The sequence shown here is derived from an EMBL/GenBank/DDBJ whole genome shotgun (WGS) entry which is preliminary data.</text>
</comment>
<reference evidence="8 9" key="1">
    <citation type="submission" date="2020-08" db="EMBL/GenBank/DDBJ databases">
        <title>Genomic Encyclopedia of Type Strains, Phase IV (KMG-IV): sequencing the most valuable type-strain genomes for metagenomic binning, comparative biology and taxonomic classification.</title>
        <authorList>
            <person name="Goeker M."/>
        </authorList>
    </citation>
    <scope>NUCLEOTIDE SEQUENCE [LARGE SCALE GENOMIC DNA]</scope>
    <source>
        <strain evidence="8 9">DSM 102850</strain>
    </source>
</reference>
<evidence type="ECO:0000256" key="2">
    <source>
        <dbReference type="ARBA" id="ARBA00022694"/>
    </source>
</evidence>
<evidence type="ECO:0000313" key="9">
    <source>
        <dbReference type="Proteomes" id="UP000563524"/>
    </source>
</evidence>
<dbReference type="GO" id="GO:0005524">
    <property type="term" value="F:ATP binding"/>
    <property type="evidence" value="ECO:0007669"/>
    <property type="project" value="UniProtKB-UniRule"/>
</dbReference>
<dbReference type="GO" id="GO:0006400">
    <property type="term" value="P:tRNA modification"/>
    <property type="evidence" value="ECO:0007669"/>
    <property type="project" value="UniProtKB-UniRule"/>
</dbReference>
<keyword evidence="1 6" id="KW-0436">Ligase</keyword>
<dbReference type="EMBL" id="JACHOB010000006">
    <property type="protein sequence ID" value="MBB4659997.1"/>
    <property type="molecule type" value="Genomic_DNA"/>
</dbReference>
<name>A0A840I5D2_9PROT</name>
<dbReference type="EC" id="6.3.4.19" evidence="6"/>
<dbReference type="NCBIfam" id="TIGR02432">
    <property type="entry name" value="lysidine_TilS_N"/>
    <property type="match status" value="1"/>
</dbReference>
<feature type="binding site" evidence="6">
    <location>
        <begin position="21"/>
        <end position="26"/>
    </location>
    <ligand>
        <name>ATP</name>
        <dbReference type="ChEBI" id="CHEBI:30616"/>
    </ligand>
</feature>